<keyword evidence="9" id="KW-1185">Reference proteome</keyword>
<keyword evidence="4" id="KW-1015">Disulfide bond</keyword>
<dbReference type="InterPro" id="IPR016201">
    <property type="entry name" value="PSI"/>
</dbReference>
<comment type="caution">
    <text evidence="8">The sequence shown here is derived from an EMBL/GenBank/DDBJ whole genome shotgun (WGS) entry which is preliminary data.</text>
</comment>
<dbReference type="InterPro" id="IPR027231">
    <property type="entry name" value="Semaphorin"/>
</dbReference>
<proteinExistence type="predicted"/>
<dbReference type="SUPFAM" id="SSF103575">
    <property type="entry name" value="Plexin repeat"/>
    <property type="match status" value="1"/>
</dbReference>
<dbReference type="Gene3D" id="2.130.10.10">
    <property type="entry name" value="YVTN repeat-like/Quinoprotein amine dehydrogenase"/>
    <property type="match status" value="1"/>
</dbReference>
<comment type="caution">
    <text evidence="6">Lacks conserved residue(s) required for the propagation of feature annotation.</text>
</comment>
<dbReference type="Gene3D" id="3.30.1680.10">
    <property type="entry name" value="ligand-binding face of the semaphorins, domain 2"/>
    <property type="match status" value="1"/>
</dbReference>
<name>A0A1Y3BSX8_EURMA</name>
<dbReference type="GO" id="GO:0071526">
    <property type="term" value="P:semaphorin-plexin signaling pathway"/>
    <property type="evidence" value="ECO:0007669"/>
    <property type="project" value="TreeGrafter"/>
</dbReference>
<evidence type="ECO:0000256" key="1">
    <source>
        <dbReference type="ARBA" id="ARBA00004370"/>
    </source>
</evidence>
<dbReference type="PANTHER" id="PTHR11036:SF79">
    <property type="entry name" value="SEMAPHORIN 5C, ISOFORM A"/>
    <property type="match status" value="1"/>
</dbReference>
<evidence type="ECO:0000256" key="4">
    <source>
        <dbReference type="ARBA" id="ARBA00023157"/>
    </source>
</evidence>
<dbReference type="GO" id="GO:0030215">
    <property type="term" value="F:semaphorin receptor binding"/>
    <property type="evidence" value="ECO:0007669"/>
    <property type="project" value="InterPro"/>
</dbReference>
<gene>
    <name evidence="8" type="ORF">BLA29_002738</name>
</gene>
<keyword evidence="2" id="KW-0524">Neurogenesis</keyword>
<dbReference type="SUPFAM" id="SSF101912">
    <property type="entry name" value="Sema domain"/>
    <property type="match status" value="1"/>
</dbReference>
<evidence type="ECO:0000259" key="7">
    <source>
        <dbReference type="PROSITE" id="PS51004"/>
    </source>
</evidence>
<dbReference type="InterPro" id="IPR001627">
    <property type="entry name" value="Semap_dom"/>
</dbReference>
<dbReference type="InterPro" id="IPR015943">
    <property type="entry name" value="WD40/YVTN_repeat-like_dom_sf"/>
</dbReference>
<evidence type="ECO:0000313" key="8">
    <source>
        <dbReference type="EMBL" id="OTF83187.1"/>
    </source>
</evidence>
<dbReference type="OrthoDB" id="9988752at2759"/>
<reference evidence="8 9" key="1">
    <citation type="submission" date="2017-03" db="EMBL/GenBank/DDBJ databases">
        <title>Genome Survey of Euroglyphus maynei.</title>
        <authorList>
            <person name="Arlian L.G."/>
            <person name="Morgan M.S."/>
            <person name="Rider S.D."/>
        </authorList>
    </citation>
    <scope>NUCLEOTIDE SEQUENCE [LARGE SCALE GENOMIC DNA]</scope>
    <source>
        <strain evidence="8">Arlian Lab</strain>
        <tissue evidence="8">Whole body</tissue>
    </source>
</reference>
<accession>A0A1Y3BSX8</accession>
<feature type="non-terminal residue" evidence="8">
    <location>
        <position position="307"/>
    </location>
</feature>
<comment type="subcellular location">
    <subcellularLocation>
        <location evidence="1">Membrane</location>
    </subcellularLocation>
</comment>
<dbReference type="InterPro" id="IPR002165">
    <property type="entry name" value="Plexin_repeat"/>
</dbReference>
<sequence>MKKEECHNFITTLLEIPSVNNNNNKDKQILLCGTNAYSPECEIRRSSDSFETTSKSISINSYSPYWNTTSLLTKNGEFFYGGPLDLRGIDSSIFKQKEIIPSKSPLASYLDRRIVRSVQYDSNWISADANFVFSFEYNQHVYFLFRETAVEFLNVGKRVYSRIGRVCMDDPGWRESWTTFLKAHTESLYFGTEKEFIRLSVHQCHNYHSKDQCIQSGDPYCGWNEIKMKCIRPPGNNLKDENWIQSDQPTCSPRWSKWFTCSETGLRSSSTNETCKCRKRPCTANSNDQHCFDGYEYEVSNCTRNGE</sequence>
<dbReference type="GO" id="GO:0007411">
    <property type="term" value="P:axon guidance"/>
    <property type="evidence" value="ECO:0007669"/>
    <property type="project" value="TreeGrafter"/>
</dbReference>
<dbReference type="GO" id="GO:0030335">
    <property type="term" value="P:positive regulation of cell migration"/>
    <property type="evidence" value="ECO:0007669"/>
    <property type="project" value="TreeGrafter"/>
</dbReference>
<keyword evidence="3" id="KW-0472">Membrane</keyword>
<evidence type="ECO:0000256" key="5">
    <source>
        <dbReference type="ARBA" id="ARBA00023180"/>
    </source>
</evidence>
<dbReference type="Proteomes" id="UP000194236">
    <property type="component" value="Unassembled WGS sequence"/>
</dbReference>
<dbReference type="SMART" id="SM00423">
    <property type="entry name" value="PSI"/>
    <property type="match status" value="1"/>
</dbReference>
<evidence type="ECO:0000256" key="2">
    <source>
        <dbReference type="ARBA" id="ARBA00022902"/>
    </source>
</evidence>
<dbReference type="EMBL" id="MUJZ01004712">
    <property type="protein sequence ID" value="OTF83187.1"/>
    <property type="molecule type" value="Genomic_DNA"/>
</dbReference>
<protein>
    <submittedName>
        <fullName evidence="8">Semaphorin-5A-like protein</fullName>
    </submittedName>
</protein>
<evidence type="ECO:0000313" key="9">
    <source>
        <dbReference type="Proteomes" id="UP000194236"/>
    </source>
</evidence>
<evidence type="ECO:0000256" key="6">
    <source>
        <dbReference type="PROSITE-ProRule" id="PRU00352"/>
    </source>
</evidence>
<feature type="domain" description="Sema" evidence="7">
    <location>
        <begin position="1"/>
        <end position="307"/>
    </location>
</feature>
<evidence type="ECO:0000256" key="3">
    <source>
        <dbReference type="ARBA" id="ARBA00023136"/>
    </source>
</evidence>
<organism evidence="8 9">
    <name type="scientific">Euroglyphus maynei</name>
    <name type="common">Mayne's house dust mite</name>
    <dbReference type="NCBI Taxonomy" id="6958"/>
    <lineage>
        <taxon>Eukaryota</taxon>
        <taxon>Metazoa</taxon>
        <taxon>Ecdysozoa</taxon>
        <taxon>Arthropoda</taxon>
        <taxon>Chelicerata</taxon>
        <taxon>Arachnida</taxon>
        <taxon>Acari</taxon>
        <taxon>Acariformes</taxon>
        <taxon>Sarcoptiformes</taxon>
        <taxon>Astigmata</taxon>
        <taxon>Psoroptidia</taxon>
        <taxon>Analgoidea</taxon>
        <taxon>Pyroglyphidae</taxon>
        <taxon>Pyroglyphinae</taxon>
        <taxon>Euroglyphus</taxon>
    </lineage>
</organism>
<dbReference type="Pfam" id="PF01437">
    <property type="entry name" value="PSI"/>
    <property type="match status" value="1"/>
</dbReference>
<dbReference type="GO" id="GO:0045499">
    <property type="term" value="F:chemorepellent activity"/>
    <property type="evidence" value="ECO:0007669"/>
    <property type="project" value="TreeGrafter"/>
</dbReference>
<dbReference type="InterPro" id="IPR036352">
    <property type="entry name" value="Semap_dom_sf"/>
</dbReference>
<keyword evidence="5" id="KW-0325">Glycoprotein</keyword>
<dbReference type="AlphaFoldDB" id="A0A1Y3BSX8"/>
<dbReference type="PROSITE" id="PS51004">
    <property type="entry name" value="SEMA"/>
    <property type="match status" value="1"/>
</dbReference>
<dbReference type="PANTHER" id="PTHR11036">
    <property type="entry name" value="SEMAPHORIN"/>
    <property type="match status" value="1"/>
</dbReference>
<dbReference type="GO" id="GO:0005886">
    <property type="term" value="C:plasma membrane"/>
    <property type="evidence" value="ECO:0007669"/>
    <property type="project" value="TreeGrafter"/>
</dbReference>